<organism evidence="4">
    <name type="scientific">hydrothermal vent metagenome</name>
    <dbReference type="NCBI Taxonomy" id="652676"/>
    <lineage>
        <taxon>unclassified sequences</taxon>
        <taxon>metagenomes</taxon>
        <taxon>ecological metagenomes</taxon>
    </lineage>
</organism>
<evidence type="ECO:0000256" key="2">
    <source>
        <dbReference type="SAM" id="Phobius"/>
    </source>
</evidence>
<evidence type="ECO:0000313" key="4">
    <source>
        <dbReference type="EMBL" id="VAW81317.1"/>
    </source>
</evidence>
<dbReference type="InterPro" id="IPR057699">
    <property type="entry name" value="DUF7939"/>
</dbReference>
<reference evidence="4" key="1">
    <citation type="submission" date="2018-06" db="EMBL/GenBank/DDBJ databases">
        <authorList>
            <person name="Zhirakovskaya E."/>
        </authorList>
    </citation>
    <scope>NUCLEOTIDE SEQUENCE</scope>
</reference>
<keyword evidence="2" id="KW-1133">Transmembrane helix</keyword>
<keyword evidence="2" id="KW-0812">Transmembrane</keyword>
<protein>
    <recommendedName>
        <fullName evidence="3">DUF7939 domain-containing protein</fullName>
    </recommendedName>
</protein>
<dbReference type="EMBL" id="UOFM01000394">
    <property type="protein sequence ID" value="VAW81317.1"/>
    <property type="molecule type" value="Genomic_DNA"/>
</dbReference>
<dbReference type="Pfam" id="PF25607">
    <property type="entry name" value="DUF7939"/>
    <property type="match status" value="1"/>
</dbReference>
<dbReference type="PANTHER" id="PTHR40940">
    <property type="entry name" value="PROTEIN BATD-RELATED"/>
    <property type="match status" value="1"/>
</dbReference>
<feature type="region of interest" description="Disordered" evidence="1">
    <location>
        <begin position="606"/>
        <end position="630"/>
    </location>
</feature>
<gene>
    <name evidence="4" type="ORF">MNBD_GAMMA14-2456</name>
</gene>
<feature type="compositionally biased region" description="Basic and acidic residues" evidence="1">
    <location>
        <begin position="505"/>
        <end position="526"/>
    </location>
</feature>
<accession>A0A3B0Z140</accession>
<dbReference type="PANTHER" id="PTHR40940:SF1">
    <property type="entry name" value="PROTEIN BATD"/>
    <property type="match status" value="1"/>
</dbReference>
<proteinExistence type="predicted"/>
<dbReference type="Pfam" id="PF13584">
    <property type="entry name" value="BatD"/>
    <property type="match status" value="1"/>
</dbReference>
<evidence type="ECO:0000259" key="3">
    <source>
        <dbReference type="Pfam" id="PF25607"/>
    </source>
</evidence>
<evidence type="ECO:0000256" key="1">
    <source>
        <dbReference type="SAM" id="MobiDB-lite"/>
    </source>
</evidence>
<keyword evidence="2" id="KW-0472">Membrane</keyword>
<feature type="region of interest" description="Disordered" evidence="1">
    <location>
        <begin position="502"/>
        <end position="537"/>
    </location>
</feature>
<sequence>MKSRLMISMQDNHHPSLWPVSLLALLLVLMVGTGNAAVRATLDRDTLYAGDTLTLTIESDGQRSGLQPDLAPLEKDFDVLGTSTSTQVSIINGKRSDKTLWQMQLQPRHTGLLRIPPLSVGKQKTSPVELKVTEAPQQVATQANRHVFIEAELHPAGKQTYVQQQIPYTVRLYYDGRLQEGELNAPKLKDAIVEQLGDDKNYSTTRNGQPYSVVERHYVISPEKSGSLHIPPATFKGSIAVPQQRGRNRRPGSMMDELLGNSPFANDPFFRNSLLSSRFFGGNSSKPVTARSRPINIDIKPRPVTASRNWLPAEAVTLTDSWVKNPPQFKAGEPVSRTITIQTRGLSGSQIPELAIAAPDNARLYPETPEQESRTDGKTLYGIRTQTLTYIPDAQGTLDVPAITLNWWDTRHNKATSTTLPAWQFKVLPGATGATHETQAPSHEPTSKDAPASPASNATQADSEPKIPEAILAAVKTNERWLIAGGGILLALALLVTTIQRKKAPRQEKPGTAERAPRPAQHDKANRKSALQSLQKACASNDRHAAASALLKLAQVQWPDNPPRSLSALAARLEKGQAQLSALDRSLYAAETSDWEGAALWDEFRHGLQEKTDATPDQDDGLNPLYPQHP</sequence>
<name>A0A3B0Z140_9ZZZZ</name>
<feature type="domain" description="DUF7939" evidence="3">
    <location>
        <begin position="528"/>
        <end position="607"/>
    </location>
</feature>
<feature type="transmembrane region" description="Helical" evidence="2">
    <location>
        <begin position="481"/>
        <end position="499"/>
    </location>
</feature>
<feature type="region of interest" description="Disordered" evidence="1">
    <location>
        <begin position="433"/>
        <end position="464"/>
    </location>
</feature>
<dbReference type="AlphaFoldDB" id="A0A3B0Z140"/>
<dbReference type="InterPro" id="IPR025738">
    <property type="entry name" value="BatD"/>
</dbReference>